<reference evidence="1 2" key="1">
    <citation type="journal article" date="2019" name="Int. J. Syst. Evol. Microbiol.">
        <title>The Global Catalogue of Microorganisms (GCM) 10K type strain sequencing project: providing services to taxonomists for standard genome sequencing and annotation.</title>
        <authorList>
            <consortium name="The Broad Institute Genomics Platform"/>
            <consortium name="The Broad Institute Genome Sequencing Center for Infectious Disease"/>
            <person name="Wu L."/>
            <person name="Ma J."/>
        </authorList>
    </citation>
    <scope>NUCLEOTIDE SEQUENCE [LARGE SCALE GENOMIC DNA]</scope>
    <source>
        <strain evidence="1 2">JCM 15481</strain>
    </source>
</reference>
<dbReference type="InterPro" id="IPR029063">
    <property type="entry name" value="SAM-dependent_MTases_sf"/>
</dbReference>
<dbReference type="GO" id="GO:0032259">
    <property type="term" value="P:methylation"/>
    <property type="evidence" value="ECO:0007669"/>
    <property type="project" value="UniProtKB-KW"/>
</dbReference>
<dbReference type="Pfam" id="PF04672">
    <property type="entry name" value="Methyltransf_19"/>
    <property type="match status" value="1"/>
</dbReference>
<dbReference type="Proteomes" id="UP001500443">
    <property type="component" value="Unassembled WGS sequence"/>
</dbReference>
<gene>
    <name evidence="1" type="ORF">GCM10009802_50260</name>
</gene>
<dbReference type="PIRSF" id="PIRSF017393">
    <property type="entry name" value="MTase_SAV2177"/>
    <property type="match status" value="1"/>
</dbReference>
<evidence type="ECO:0000313" key="2">
    <source>
        <dbReference type="Proteomes" id="UP001500443"/>
    </source>
</evidence>
<comment type="caution">
    <text evidence="1">The sequence shown here is derived from an EMBL/GenBank/DDBJ whole genome shotgun (WGS) entry which is preliminary data.</text>
</comment>
<dbReference type="RefSeq" id="WP_344292450.1">
    <property type="nucleotide sequence ID" value="NZ_BAAAPF010000216.1"/>
</dbReference>
<evidence type="ECO:0000313" key="1">
    <source>
        <dbReference type="EMBL" id="GAA2140141.1"/>
    </source>
</evidence>
<name>A0ABN2ZCH3_9ACTN</name>
<dbReference type="SUPFAM" id="SSF53335">
    <property type="entry name" value="S-adenosyl-L-methionine-dependent methyltransferases"/>
    <property type="match status" value="1"/>
</dbReference>
<organism evidence="1 2">
    <name type="scientific">Streptomyces synnematoformans</name>
    <dbReference type="NCBI Taxonomy" id="415721"/>
    <lineage>
        <taxon>Bacteria</taxon>
        <taxon>Bacillati</taxon>
        <taxon>Actinomycetota</taxon>
        <taxon>Actinomycetes</taxon>
        <taxon>Kitasatosporales</taxon>
        <taxon>Streptomycetaceae</taxon>
        <taxon>Streptomyces</taxon>
    </lineage>
</organism>
<dbReference type="InterPro" id="IPR006764">
    <property type="entry name" value="SAM_dep_MeTrfase_SAV2177_type"/>
</dbReference>
<dbReference type="GO" id="GO:0008168">
    <property type="term" value="F:methyltransferase activity"/>
    <property type="evidence" value="ECO:0007669"/>
    <property type="project" value="UniProtKB-KW"/>
</dbReference>
<dbReference type="EMBL" id="BAAAPF010000216">
    <property type="protein sequence ID" value="GAA2140141.1"/>
    <property type="molecule type" value="Genomic_DNA"/>
</dbReference>
<dbReference type="Gene3D" id="3.40.50.150">
    <property type="entry name" value="Vaccinia Virus protein VP39"/>
    <property type="match status" value="1"/>
</dbReference>
<protein>
    <submittedName>
        <fullName evidence="1">SAM-dependent methyltransferase</fullName>
    </submittedName>
</protein>
<accession>A0ABN2ZCH3</accession>
<keyword evidence="1" id="KW-0808">Transferase</keyword>
<sequence length="273" mass="30168">MHDEDPGQTIDSSVPHSARVWNYFLGGKDFYAVDRQAAEAYKAAFPQITDIARTDRAFLARAVRYLVAEAEVRQFLDIGTGLPTMNNTHEVAQRAAPSSRIVYVDNDPLVLTHARALLTSTPEGTCDYIHADLRDPEEILARAAKSLDFSRPVAITLLGILHFVPDYDQVRAIVRRLLDAVPAGSHLALTHATLDPSLGGEEVAAKNRAAQDEYNESADVPLTPRSREEISAFFEGLEVIEPGVVSMSRWRPERTRFGTPPPVFGYCGVGRKR</sequence>
<keyword evidence="2" id="KW-1185">Reference proteome</keyword>
<proteinExistence type="predicted"/>
<keyword evidence="1" id="KW-0489">Methyltransferase</keyword>